<organism evidence="2 3">
    <name type="scientific">Laccaria amethystina LaAM-08-1</name>
    <dbReference type="NCBI Taxonomy" id="1095629"/>
    <lineage>
        <taxon>Eukaryota</taxon>
        <taxon>Fungi</taxon>
        <taxon>Dikarya</taxon>
        <taxon>Basidiomycota</taxon>
        <taxon>Agaricomycotina</taxon>
        <taxon>Agaricomycetes</taxon>
        <taxon>Agaricomycetidae</taxon>
        <taxon>Agaricales</taxon>
        <taxon>Agaricineae</taxon>
        <taxon>Hydnangiaceae</taxon>
        <taxon>Laccaria</taxon>
    </lineage>
</organism>
<sequence length="83" mass="9216">MGVSMKIVPDNGTERRPMPTSTSSVIDEIYRSAMKQLRSQIGVVDRMKDKSSTTVMDGGLHSGYQGEKMQNSCLLKASTELRY</sequence>
<accession>A0A0C9WUN9</accession>
<dbReference type="AlphaFoldDB" id="A0A0C9WUN9"/>
<proteinExistence type="predicted"/>
<protein>
    <submittedName>
        <fullName evidence="2">Uncharacterized protein</fullName>
    </submittedName>
</protein>
<evidence type="ECO:0000256" key="1">
    <source>
        <dbReference type="SAM" id="MobiDB-lite"/>
    </source>
</evidence>
<reference evidence="2 3" key="1">
    <citation type="submission" date="2014-04" db="EMBL/GenBank/DDBJ databases">
        <authorList>
            <consortium name="DOE Joint Genome Institute"/>
            <person name="Kuo A."/>
            <person name="Kohler A."/>
            <person name="Nagy L.G."/>
            <person name="Floudas D."/>
            <person name="Copeland A."/>
            <person name="Barry K.W."/>
            <person name="Cichocki N."/>
            <person name="Veneault-Fourrey C."/>
            <person name="LaButti K."/>
            <person name="Lindquist E.A."/>
            <person name="Lipzen A."/>
            <person name="Lundell T."/>
            <person name="Morin E."/>
            <person name="Murat C."/>
            <person name="Sun H."/>
            <person name="Tunlid A."/>
            <person name="Henrissat B."/>
            <person name="Grigoriev I.V."/>
            <person name="Hibbett D.S."/>
            <person name="Martin F."/>
            <person name="Nordberg H.P."/>
            <person name="Cantor M.N."/>
            <person name="Hua S.X."/>
        </authorList>
    </citation>
    <scope>NUCLEOTIDE SEQUENCE [LARGE SCALE GENOMIC DNA]</scope>
    <source>
        <strain evidence="2 3">LaAM-08-1</strain>
    </source>
</reference>
<feature type="region of interest" description="Disordered" evidence="1">
    <location>
        <begin position="1"/>
        <end position="23"/>
    </location>
</feature>
<evidence type="ECO:0000313" key="2">
    <source>
        <dbReference type="EMBL" id="KIK02960.1"/>
    </source>
</evidence>
<gene>
    <name evidence="2" type="ORF">K443DRAFT_677120</name>
</gene>
<name>A0A0C9WUN9_9AGAR</name>
<dbReference type="Proteomes" id="UP000054477">
    <property type="component" value="Unassembled WGS sequence"/>
</dbReference>
<dbReference type="HOGENOM" id="CLU_2542933_0_0_1"/>
<reference evidence="3" key="2">
    <citation type="submission" date="2015-01" db="EMBL/GenBank/DDBJ databases">
        <title>Evolutionary Origins and Diversification of the Mycorrhizal Mutualists.</title>
        <authorList>
            <consortium name="DOE Joint Genome Institute"/>
            <consortium name="Mycorrhizal Genomics Consortium"/>
            <person name="Kohler A."/>
            <person name="Kuo A."/>
            <person name="Nagy L.G."/>
            <person name="Floudas D."/>
            <person name="Copeland A."/>
            <person name="Barry K.W."/>
            <person name="Cichocki N."/>
            <person name="Veneault-Fourrey C."/>
            <person name="LaButti K."/>
            <person name="Lindquist E.A."/>
            <person name="Lipzen A."/>
            <person name="Lundell T."/>
            <person name="Morin E."/>
            <person name="Murat C."/>
            <person name="Riley R."/>
            <person name="Ohm R."/>
            <person name="Sun H."/>
            <person name="Tunlid A."/>
            <person name="Henrissat B."/>
            <person name="Grigoriev I.V."/>
            <person name="Hibbett D.S."/>
            <person name="Martin F."/>
        </authorList>
    </citation>
    <scope>NUCLEOTIDE SEQUENCE [LARGE SCALE GENOMIC DNA]</scope>
    <source>
        <strain evidence="3">LaAM-08-1</strain>
    </source>
</reference>
<keyword evidence="3" id="KW-1185">Reference proteome</keyword>
<dbReference type="EMBL" id="KN838585">
    <property type="protein sequence ID" value="KIK02960.1"/>
    <property type="molecule type" value="Genomic_DNA"/>
</dbReference>
<evidence type="ECO:0000313" key="3">
    <source>
        <dbReference type="Proteomes" id="UP000054477"/>
    </source>
</evidence>